<feature type="transmembrane region" description="Helical" evidence="1">
    <location>
        <begin position="111"/>
        <end position="138"/>
    </location>
</feature>
<dbReference type="Proteomes" id="UP001284033">
    <property type="component" value="Unassembled WGS sequence"/>
</dbReference>
<gene>
    <name evidence="2" type="ORF">PG303_08750</name>
</gene>
<dbReference type="RefSeq" id="WP_079207650.1">
    <property type="nucleotide sequence ID" value="NZ_CP011859.1"/>
</dbReference>
<evidence type="ECO:0000313" key="3">
    <source>
        <dbReference type="Proteomes" id="UP001284033"/>
    </source>
</evidence>
<evidence type="ECO:0000256" key="1">
    <source>
        <dbReference type="SAM" id="Phobius"/>
    </source>
</evidence>
<name>A0AAP6LMT2_RIEAN</name>
<protein>
    <submittedName>
        <fullName evidence="2">Uncharacterized protein</fullName>
    </submittedName>
</protein>
<reference evidence="2" key="1">
    <citation type="submission" date="2023-01" db="EMBL/GenBank/DDBJ databases">
        <title>Genome-based studies on antimicrobial resistance profiles of Riemerella anatipestifer in China, 1994 to 2021.</title>
        <authorList>
            <person name="Yang Z."/>
            <person name="Zhu D."/>
        </authorList>
    </citation>
    <scope>NUCLEOTIDE SEQUENCE</scope>
    <source>
        <strain evidence="2">RCAD1218</strain>
    </source>
</reference>
<organism evidence="2 3">
    <name type="scientific">Riemerella anatipestifer</name>
    <name type="common">Moraxella anatipestifer</name>
    <dbReference type="NCBI Taxonomy" id="34085"/>
    <lineage>
        <taxon>Bacteria</taxon>
        <taxon>Pseudomonadati</taxon>
        <taxon>Bacteroidota</taxon>
        <taxon>Flavobacteriia</taxon>
        <taxon>Flavobacteriales</taxon>
        <taxon>Weeksellaceae</taxon>
        <taxon>Riemerella</taxon>
    </lineage>
</organism>
<sequence>MNKVAKLEFNSDKNVETLKECFAKYFNLNPERKSDFEDFFKHENSKYQGILKSDNTFSIKANELIFSKNNGIDFFFTTVHGKISEENNKTLVKLEAELSRPIMTILLVSTIIYLIIMYFSFSSGIFGVTIFVGIYFYARRKVKDDFEIFKNEILQILNRY</sequence>
<keyword evidence="1" id="KW-0472">Membrane</keyword>
<accession>A0AAP6LMT2</accession>
<dbReference type="AlphaFoldDB" id="A0AAP6LMT2"/>
<evidence type="ECO:0000313" key="2">
    <source>
        <dbReference type="EMBL" id="MDY3513301.1"/>
    </source>
</evidence>
<keyword evidence="1" id="KW-1133">Transmembrane helix</keyword>
<keyword evidence="1" id="KW-0812">Transmembrane</keyword>
<comment type="caution">
    <text evidence="2">The sequence shown here is derived from an EMBL/GenBank/DDBJ whole genome shotgun (WGS) entry which is preliminary data.</text>
</comment>
<dbReference type="EMBL" id="JAQZHK010000007">
    <property type="protein sequence ID" value="MDY3513301.1"/>
    <property type="molecule type" value="Genomic_DNA"/>
</dbReference>
<proteinExistence type="predicted"/>